<dbReference type="Proteomes" id="UP000029737">
    <property type="component" value="Unassembled WGS sequence"/>
</dbReference>
<dbReference type="InterPro" id="IPR023214">
    <property type="entry name" value="HAD_sf"/>
</dbReference>
<evidence type="ECO:0000313" key="4">
    <source>
        <dbReference type="Proteomes" id="UP000215043"/>
    </source>
</evidence>
<proteinExistence type="predicted"/>
<dbReference type="HOGENOM" id="CLU_129188_0_0_11"/>
<name>A0A099D594_9ACTN</name>
<dbReference type="eggNOG" id="COG1011">
    <property type="taxonomic scope" value="Bacteria"/>
</dbReference>
<evidence type="ECO:0000313" key="1">
    <source>
        <dbReference type="EMBL" id="ASU77662.1"/>
    </source>
</evidence>
<protein>
    <recommendedName>
        <fullName evidence="5">Haloacid dehalogenase</fullName>
    </recommendedName>
</protein>
<dbReference type="PANTHER" id="PTHR43611:SF3">
    <property type="entry name" value="FLAVIN MONONUCLEOTIDE HYDROLASE 1, CHLOROPLATIC"/>
    <property type="match status" value="1"/>
</dbReference>
<organism evidence="1 4">
    <name type="scientific">Actinopolyspora erythraea</name>
    <dbReference type="NCBI Taxonomy" id="414996"/>
    <lineage>
        <taxon>Bacteria</taxon>
        <taxon>Bacillati</taxon>
        <taxon>Actinomycetota</taxon>
        <taxon>Actinomycetes</taxon>
        <taxon>Actinopolysporales</taxon>
        <taxon>Actinopolysporaceae</taxon>
        <taxon>Actinopolyspora</taxon>
    </lineage>
</organism>
<dbReference type="EMBL" id="JPMV01000031">
    <property type="protein sequence ID" value="KGI80495.1"/>
    <property type="molecule type" value="Genomic_DNA"/>
</dbReference>
<dbReference type="Pfam" id="PF00702">
    <property type="entry name" value="Hydrolase"/>
    <property type="match status" value="1"/>
</dbReference>
<evidence type="ECO:0000313" key="3">
    <source>
        <dbReference type="Proteomes" id="UP000029737"/>
    </source>
</evidence>
<dbReference type="OrthoDB" id="9795007at2"/>
<reference evidence="2 3" key="1">
    <citation type="journal article" date="2014" name="PLoS ONE">
        <title>Identification and Characterization of a New Erythromycin Biosynthetic Gene Cluster in Actinopolyspora erythraea YIM90600, a Novel Erythronolide-Producing Halophilic Actinomycete Isolated from Salt Field.</title>
        <authorList>
            <person name="Chen D."/>
            <person name="Feng J."/>
            <person name="Huang L."/>
            <person name="Zhang Q."/>
            <person name="Wu J."/>
            <person name="Zhu X."/>
            <person name="Duan Y."/>
            <person name="Xu Z."/>
        </authorList>
    </citation>
    <scope>NUCLEOTIDE SEQUENCE [LARGE SCALE GENOMIC DNA]</scope>
    <source>
        <strain evidence="2 3">YIM90600</strain>
    </source>
</reference>
<dbReference type="RefSeq" id="WP_043575476.1">
    <property type="nucleotide sequence ID" value="NZ_CP022752.1"/>
</dbReference>
<dbReference type="SUPFAM" id="SSF56784">
    <property type="entry name" value="HAD-like"/>
    <property type="match status" value="1"/>
</dbReference>
<dbReference type="NCBIfam" id="TIGR01509">
    <property type="entry name" value="HAD-SF-IA-v3"/>
    <property type="match status" value="1"/>
</dbReference>
<evidence type="ECO:0000313" key="2">
    <source>
        <dbReference type="EMBL" id="KGI80495.1"/>
    </source>
</evidence>
<gene>
    <name evidence="1" type="ORF">CDG81_04315</name>
    <name evidence="2" type="ORF">IL38_16615</name>
</gene>
<evidence type="ECO:0008006" key="5">
    <source>
        <dbReference type="Google" id="ProtNLM"/>
    </source>
</evidence>
<accession>A0A099D594</accession>
<dbReference type="Proteomes" id="UP000215043">
    <property type="component" value="Chromosome"/>
</dbReference>
<dbReference type="PANTHER" id="PTHR43611">
    <property type="entry name" value="ALPHA-D-GLUCOSE 1-PHOSPHATE PHOSPHATASE"/>
    <property type="match status" value="1"/>
</dbReference>
<keyword evidence="3" id="KW-1185">Reference proteome</keyword>
<dbReference type="InterPro" id="IPR036412">
    <property type="entry name" value="HAD-like_sf"/>
</dbReference>
<reference evidence="1 4" key="2">
    <citation type="submission" date="2017-08" db="EMBL/GenBank/DDBJ databases">
        <title>The complete genome sequence of moderately halophilic actinomycete Actinopolyspora erythraea YIM 90600, the producer of novel erythromycin, novel actinopolysporins A-C and tubercidin.</title>
        <authorList>
            <person name="Yin M."/>
            <person name="Tang S."/>
        </authorList>
    </citation>
    <scope>NUCLEOTIDE SEQUENCE [LARGE SCALE GENOMIC DNA]</scope>
    <source>
        <strain evidence="1 4">YIM 90600</strain>
    </source>
</reference>
<dbReference type="Gene3D" id="3.40.50.1000">
    <property type="entry name" value="HAD superfamily/HAD-like"/>
    <property type="match status" value="1"/>
</dbReference>
<dbReference type="KEGG" id="aey:CDG81_04315"/>
<sequence>MTLAALVVDYGGVLDDFGYRSPGGGSGDGDEPAPLVTALEWFRGGGVVTALLSNGDRPPAELDCGRLFDVVAVSGETGLRKPEAASFRDVAERLELPPGRCVLLDDEPRNVTAAVAVGMVGVLHSDVRSTLYELSVLFDLDSPG</sequence>
<dbReference type="EMBL" id="CP022752">
    <property type="protein sequence ID" value="ASU77662.1"/>
    <property type="molecule type" value="Genomic_DNA"/>
</dbReference>
<dbReference type="InterPro" id="IPR006439">
    <property type="entry name" value="HAD-SF_hydro_IA"/>
</dbReference>
<dbReference type="AlphaFoldDB" id="A0A099D594"/>